<proteinExistence type="predicted"/>
<evidence type="ECO:0000313" key="3">
    <source>
        <dbReference type="Proteomes" id="UP000813824"/>
    </source>
</evidence>
<accession>A0A8K0URP8</accession>
<dbReference type="AlphaFoldDB" id="A0A8K0URP8"/>
<protein>
    <submittedName>
        <fullName evidence="2">Uncharacterized protein</fullName>
    </submittedName>
</protein>
<name>A0A8K0URP8_9AGAR</name>
<dbReference type="EMBL" id="JAEVFJ010000013">
    <property type="protein sequence ID" value="KAH8101156.1"/>
    <property type="molecule type" value="Genomic_DNA"/>
</dbReference>
<evidence type="ECO:0000256" key="1">
    <source>
        <dbReference type="SAM" id="MobiDB-lite"/>
    </source>
</evidence>
<feature type="compositionally biased region" description="Acidic residues" evidence="1">
    <location>
        <begin position="191"/>
        <end position="203"/>
    </location>
</feature>
<keyword evidence="3" id="KW-1185">Reference proteome</keyword>
<dbReference type="OrthoDB" id="2881727at2759"/>
<feature type="region of interest" description="Disordered" evidence="1">
    <location>
        <begin position="182"/>
        <end position="229"/>
    </location>
</feature>
<gene>
    <name evidence="2" type="ORF">BXZ70DRAFT_892067</name>
</gene>
<dbReference type="Proteomes" id="UP000813824">
    <property type="component" value="Unassembled WGS sequence"/>
</dbReference>
<comment type="caution">
    <text evidence="2">The sequence shown here is derived from an EMBL/GenBank/DDBJ whole genome shotgun (WGS) entry which is preliminary data.</text>
</comment>
<organism evidence="2 3">
    <name type="scientific">Cristinia sonorae</name>
    <dbReference type="NCBI Taxonomy" id="1940300"/>
    <lineage>
        <taxon>Eukaryota</taxon>
        <taxon>Fungi</taxon>
        <taxon>Dikarya</taxon>
        <taxon>Basidiomycota</taxon>
        <taxon>Agaricomycotina</taxon>
        <taxon>Agaricomycetes</taxon>
        <taxon>Agaricomycetidae</taxon>
        <taxon>Agaricales</taxon>
        <taxon>Pleurotineae</taxon>
        <taxon>Stephanosporaceae</taxon>
        <taxon>Cristinia</taxon>
    </lineage>
</organism>
<sequence length="255" mass="29442">MHLPRSVFSQRQLDLFLWLLKINDVDAVPSVRSMQALNARLQRMCGIDTIAYQGALGHTYHVNDLAQIIAQEMANPKVRPHLRFYPEDTGDVKLTEGRQGARWLKEMPDELLTPMARLGTQDYFIHEPALLRSGLVCMPVRWFTREENGRQEIYAKCWEMHPINTELSSGWRVVKKDETLEHPELMSQASESDDGEDQDEDSDNANGPPRKRKKTRKKTGGRVPDGKDFWSRVDTFFEEQIKLRGTSMTGSKWKQ</sequence>
<reference evidence="2" key="1">
    <citation type="journal article" date="2021" name="New Phytol.">
        <title>Evolutionary innovations through gain and loss of genes in the ectomycorrhizal Boletales.</title>
        <authorList>
            <person name="Wu G."/>
            <person name="Miyauchi S."/>
            <person name="Morin E."/>
            <person name="Kuo A."/>
            <person name="Drula E."/>
            <person name="Varga T."/>
            <person name="Kohler A."/>
            <person name="Feng B."/>
            <person name="Cao Y."/>
            <person name="Lipzen A."/>
            <person name="Daum C."/>
            <person name="Hundley H."/>
            <person name="Pangilinan J."/>
            <person name="Johnson J."/>
            <person name="Barry K."/>
            <person name="LaButti K."/>
            <person name="Ng V."/>
            <person name="Ahrendt S."/>
            <person name="Min B."/>
            <person name="Choi I.G."/>
            <person name="Park H."/>
            <person name="Plett J.M."/>
            <person name="Magnuson J."/>
            <person name="Spatafora J.W."/>
            <person name="Nagy L.G."/>
            <person name="Henrissat B."/>
            <person name="Grigoriev I.V."/>
            <person name="Yang Z.L."/>
            <person name="Xu J."/>
            <person name="Martin F.M."/>
        </authorList>
    </citation>
    <scope>NUCLEOTIDE SEQUENCE</scope>
    <source>
        <strain evidence="2">KKN 215</strain>
    </source>
</reference>
<evidence type="ECO:0000313" key="2">
    <source>
        <dbReference type="EMBL" id="KAH8101156.1"/>
    </source>
</evidence>
<feature type="compositionally biased region" description="Basic residues" evidence="1">
    <location>
        <begin position="209"/>
        <end position="220"/>
    </location>
</feature>